<accession>A0A0A6PL85</accession>
<evidence type="ECO:0008006" key="3">
    <source>
        <dbReference type="Google" id="ProtNLM"/>
    </source>
</evidence>
<evidence type="ECO:0000313" key="2">
    <source>
        <dbReference type="Proteomes" id="UP000030428"/>
    </source>
</evidence>
<organism evidence="1 2">
    <name type="scientific">Candidatus Thiomargarita nelsonii</name>
    <dbReference type="NCBI Taxonomy" id="1003181"/>
    <lineage>
        <taxon>Bacteria</taxon>
        <taxon>Pseudomonadati</taxon>
        <taxon>Pseudomonadota</taxon>
        <taxon>Gammaproteobacteria</taxon>
        <taxon>Thiotrichales</taxon>
        <taxon>Thiotrichaceae</taxon>
        <taxon>Thiomargarita</taxon>
    </lineage>
</organism>
<comment type="caution">
    <text evidence="1">The sequence shown here is derived from an EMBL/GenBank/DDBJ whole genome shotgun (WGS) entry which is preliminary data.</text>
</comment>
<dbReference type="AlphaFoldDB" id="A0A0A6PL85"/>
<evidence type="ECO:0000313" key="1">
    <source>
        <dbReference type="EMBL" id="KHD11400.2"/>
    </source>
</evidence>
<reference evidence="1 2" key="1">
    <citation type="journal article" date="2016" name="Front. Microbiol.">
        <title>Single-Cell (Meta-)Genomics of a Dimorphic Candidatus Thiomargarita nelsonii Reveals Genomic Plasticity.</title>
        <authorList>
            <person name="Flood B.E."/>
            <person name="Fliss P."/>
            <person name="Jones D.S."/>
            <person name="Dick G.J."/>
            <person name="Jain S."/>
            <person name="Kaster A.K."/>
            <person name="Winkel M."/>
            <person name="Mussmann M."/>
            <person name="Bailey J."/>
        </authorList>
    </citation>
    <scope>NUCLEOTIDE SEQUENCE [LARGE SCALE GENOMIC DNA]</scope>
    <source>
        <strain evidence="1">Hydrate Ridge</strain>
    </source>
</reference>
<proteinExistence type="predicted"/>
<gene>
    <name evidence="1" type="ORF">PN36_01680</name>
</gene>
<sequence length="88" mass="9619">MPTTPTQQPTDFMFITAKSQDSLASLALKYLKDERKAWRIAEFNGIKQITPGQLVQDSGNTETITGATIKDCPYKKNDIVGAIPCGCP</sequence>
<dbReference type="Proteomes" id="UP000030428">
    <property type="component" value="Unassembled WGS sequence"/>
</dbReference>
<keyword evidence="2" id="KW-1185">Reference proteome</keyword>
<protein>
    <recommendedName>
        <fullName evidence="3">LysM domain-containing protein</fullName>
    </recommendedName>
</protein>
<dbReference type="EMBL" id="JSZA02000004">
    <property type="protein sequence ID" value="KHD11400.2"/>
    <property type="molecule type" value="Genomic_DNA"/>
</dbReference>
<name>A0A0A6PL85_9GAMM</name>